<evidence type="ECO:0000313" key="2">
    <source>
        <dbReference type="EMBL" id="SVC52760.1"/>
    </source>
</evidence>
<accession>A0A382MW50</accession>
<sequence>MMKVMPLESDQSIHRRHSFAVAFSVLLILSISPVPIDGQQPTVPGEWRHYAGDINGQKYSPLAEITKDNVKNLRIAWRSPSPDLAFQSDPILRRSRNEDTPLMANGQLYSVTGLGIISALDPGTGETRWMYDPKSYELGRPNNGGFLQRGMGYWSDGTGERLFIG</sequence>
<evidence type="ECO:0000259" key="1">
    <source>
        <dbReference type="Pfam" id="PF01011"/>
    </source>
</evidence>
<reference evidence="2" key="1">
    <citation type="submission" date="2018-05" db="EMBL/GenBank/DDBJ databases">
        <authorList>
            <person name="Lanie J.A."/>
            <person name="Ng W.-L."/>
            <person name="Kazmierczak K.M."/>
            <person name="Andrzejewski T.M."/>
            <person name="Davidsen T.M."/>
            <person name="Wayne K.J."/>
            <person name="Tettelin H."/>
            <person name="Glass J.I."/>
            <person name="Rusch D."/>
            <person name="Podicherti R."/>
            <person name="Tsui H.-C.T."/>
            <person name="Winkler M.E."/>
        </authorList>
    </citation>
    <scope>NUCLEOTIDE SEQUENCE</scope>
</reference>
<dbReference type="AlphaFoldDB" id="A0A382MW50"/>
<organism evidence="2">
    <name type="scientific">marine metagenome</name>
    <dbReference type="NCBI Taxonomy" id="408172"/>
    <lineage>
        <taxon>unclassified sequences</taxon>
        <taxon>metagenomes</taxon>
        <taxon>ecological metagenomes</taxon>
    </lineage>
</organism>
<dbReference type="InterPro" id="IPR002372">
    <property type="entry name" value="PQQ_rpt_dom"/>
</dbReference>
<name>A0A382MW50_9ZZZZ</name>
<dbReference type="Pfam" id="PF01011">
    <property type="entry name" value="PQQ"/>
    <property type="match status" value="1"/>
</dbReference>
<dbReference type="InterPro" id="IPR011047">
    <property type="entry name" value="Quinoprotein_ADH-like_sf"/>
</dbReference>
<feature type="non-terminal residue" evidence="2">
    <location>
        <position position="165"/>
    </location>
</feature>
<proteinExistence type="predicted"/>
<dbReference type="Gene3D" id="2.140.10.10">
    <property type="entry name" value="Quinoprotein alcohol dehydrogenase-like superfamily"/>
    <property type="match status" value="1"/>
</dbReference>
<feature type="domain" description="Pyrrolo-quinoline quinone repeat" evidence="1">
    <location>
        <begin position="47"/>
        <end position="158"/>
    </location>
</feature>
<dbReference type="EMBL" id="UINC01096129">
    <property type="protein sequence ID" value="SVC52760.1"/>
    <property type="molecule type" value="Genomic_DNA"/>
</dbReference>
<dbReference type="SUPFAM" id="SSF50998">
    <property type="entry name" value="Quinoprotein alcohol dehydrogenase-like"/>
    <property type="match status" value="1"/>
</dbReference>
<protein>
    <recommendedName>
        <fullName evidence="1">Pyrrolo-quinoline quinone repeat domain-containing protein</fullName>
    </recommendedName>
</protein>
<gene>
    <name evidence="2" type="ORF">METZ01_LOCUS305614</name>
</gene>